<evidence type="ECO:0000256" key="1">
    <source>
        <dbReference type="ARBA" id="ARBA00004123"/>
    </source>
</evidence>
<dbReference type="CDD" id="cd06960">
    <property type="entry name" value="NR_DBD_HNF4A"/>
    <property type="match status" value="1"/>
</dbReference>
<dbReference type="SMART" id="SM00399">
    <property type="entry name" value="ZnF_C4"/>
    <property type="match status" value="1"/>
</dbReference>
<accession>A0AAN5I0R6</accession>
<dbReference type="InterPro" id="IPR035500">
    <property type="entry name" value="NHR-like_dom_sf"/>
</dbReference>
<keyword evidence="9 11" id="KW-0675">Receptor</keyword>
<dbReference type="InterPro" id="IPR049636">
    <property type="entry name" value="HNF4-like_DBD"/>
</dbReference>
<comment type="similarity">
    <text evidence="2 11">Belongs to the nuclear hormone receptor family.</text>
</comment>
<sequence>LPCYSPLLPVICCYTRLLVSLVLFLSALEMSKLPIARREKDTITEGDCVVCATKTLEFHFGAVCCVACGAFFRRSISDGKKYTCKGNNTCKILPGSRSSCRYCRLQRCVNAGMDPRAVQSAGSIQKSLPILKEEIPSSSAPPREKRNILKSFHFHYSSVLAARKVIYSKGSLQELLMGAELKPRKVHLFGRLDPSVLRFEQSLVILMLKNVKMFTDMSDDDQFTLLRSFCLNLSIIEKFYNTFKMDGIEKGHLYFSNFWYTDCHDSQIAPPEFAKKLEGESYANIFLEAQLNAIERLSIPMKFINMDEEDLVGLLLWDLFDPDLTQLSEGGKARVTEYRKMIREDWIRLYKEKEVPEPERRFIQMADLHKVVQRVAIDYCEDFHVFRIFKLLDYDALIDDILGLPTELRFSKYKSYAG</sequence>
<dbReference type="EMBL" id="BTRK01000004">
    <property type="protein sequence ID" value="GMR47578.1"/>
    <property type="molecule type" value="Genomic_DNA"/>
</dbReference>
<keyword evidence="8 11" id="KW-0804">Transcription</keyword>
<feature type="domain" description="NR LBD" evidence="13">
    <location>
        <begin position="168"/>
        <end position="405"/>
    </location>
</feature>
<dbReference type="InterPro" id="IPR000536">
    <property type="entry name" value="Nucl_hrmn_rcpt_lig-bd"/>
</dbReference>
<evidence type="ECO:0008006" key="16">
    <source>
        <dbReference type="Google" id="ProtNLM"/>
    </source>
</evidence>
<evidence type="ECO:0000256" key="10">
    <source>
        <dbReference type="ARBA" id="ARBA00023242"/>
    </source>
</evidence>
<keyword evidence="10 11" id="KW-0539">Nucleus</keyword>
<keyword evidence="3 11" id="KW-0479">Metal-binding</keyword>
<dbReference type="PROSITE" id="PS00031">
    <property type="entry name" value="NUCLEAR_REC_DBD_1"/>
    <property type="match status" value="1"/>
</dbReference>
<keyword evidence="4 11" id="KW-0863">Zinc-finger</keyword>
<evidence type="ECO:0000256" key="7">
    <source>
        <dbReference type="ARBA" id="ARBA00023125"/>
    </source>
</evidence>
<feature type="domain" description="Nuclear receptor" evidence="12">
    <location>
        <begin position="45"/>
        <end position="120"/>
    </location>
</feature>
<evidence type="ECO:0000313" key="14">
    <source>
        <dbReference type="EMBL" id="GMR47578.1"/>
    </source>
</evidence>
<proteinExistence type="inferred from homology"/>
<organism evidence="14 15">
    <name type="scientific">Pristionchus mayeri</name>
    <dbReference type="NCBI Taxonomy" id="1317129"/>
    <lineage>
        <taxon>Eukaryota</taxon>
        <taxon>Metazoa</taxon>
        <taxon>Ecdysozoa</taxon>
        <taxon>Nematoda</taxon>
        <taxon>Chromadorea</taxon>
        <taxon>Rhabditida</taxon>
        <taxon>Rhabditina</taxon>
        <taxon>Diplogasteromorpha</taxon>
        <taxon>Diplogasteroidea</taxon>
        <taxon>Neodiplogasteridae</taxon>
        <taxon>Pristionchus</taxon>
    </lineage>
</organism>
<dbReference type="Gene3D" id="1.10.565.10">
    <property type="entry name" value="Retinoid X Receptor"/>
    <property type="match status" value="1"/>
</dbReference>
<evidence type="ECO:0000256" key="8">
    <source>
        <dbReference type="ARBA" id="ARBA00023163"/>
    </source>
</evidence>
<evidence type="ECO:0000259" key="12">
    <source>
        <dbReference type="PROSITE" id="PS51030"/>
    </source>
</evidence>
<dbReference type="AlphaFoldDB" id="A0AAN5I0R6"/>
<keyword evidence="5 11" id="KW-0862">Zinc</keyword>
<dbReference type="GO" id="GO:0000978">
    <property type="term" value="F:RNA polymerase II cis-regulatory region sequence-specific DNA binding"/>
    <property type="evidence" value="ECO:0007669"/>
    <property type="project" value="InterPro"/>
</dbReference>
<comment type="caution">
    <text evidence="14">The sequence shown here is derived from an EMBL/GenBank/DDBJ whole genome shotgun (WGS) entry which is preliminary data.</text>
</comment>
<dbReference type="InterPro" id="IPR013088">
    <property type="entry name" value="Znf_NHR/GATA"/>
</dbReference>
<feature type="non-terminal residue" evidence="14">
    <location>
        <position position="1"/>
    </location>
</feature>
<dbReference type="Gene3D" id="3.30.50.10">
    <property type="entry name" value="Erythroid Transcription Factor GATA-1, subunit A"/>
    <property type="match status" value="1"/>
</dbReference>
<evidence type="ECO:0000256" key="3">
    <source>
        <dbReference type="ARBA" id="ARBA00022723"/>
    </source>
</evidence>
<evidence type="ECO:0000256" key="2">
    <source>
        <dbReference type="ARBA" id="ARBA00005993"/>
    </source>
</evidence>
<evidence type="ECO:0000313" key="15">
    <source>
        <dbReference type="Proteomes" id="UP001328107"/>
    </source>
</evidence>
<dbReference type="InterPro" id="IPR001628">
    <property type="entry name" value="Znf_hrmn_rcpt"/>
</dbReference>
<dbReference type="PROSITE" id="PS51843">
    <property type="entry name" value="NR_LBD"/>
    <property type="match status" value="1"/>
</dbReference>
<dbReference type="GO" id="GO:0005634">
    <property type="term" value="C:nucleus"/>
    <property type="evidence" value="ECO:0007669"/>
    <property type="project" value="UniProtKB-SubCell"/>
</dbReference>
<dbReference type="SUPFAM" id="SSF57716">
    <property type="entry name" value="Glucocorticoid receptor-like (DNA-binding domain)"/>
    <property type="match status" value="1"/>
</dbReference>
<dbReference type="SMART" id="SM00430">
    <property type="entry name" value="HOLI"/>
    <property type="match status" value="1"/>
</dbReference>
<dbReference type="PANTHER" id="PTHR46011">
    <property type="entry name" value="NUCLEAR HORMONE RECEPTOR FAMILY MEMBER NHR-86-RELATED"/>
    <property type="match status" value="1"/>
</dbReference>
<dbReference type="Pfam" id="PF00104">
    <property type="entry name" value="Hormone_recep"/>
    <property type="match status" value="1"/>
</dbReference>
<dbReference type="PROSITE" id="PS51030">
    <property type="entry name" value="NUCLEAR_REC_DBD_2"/>
    <property type="match status" value="1"/>
</dbReference>
<evidence type="ECO:0000256" key="11">
    <source>
        <dbReference type="RuleBase" id="RU004334"/>
    </source>
</evidence>
<keyword evidence="7 11" id="KW-0238">DNA-binding</keyword>
<keyword evidence="15" id="KW-1185">Reference proteome</keyword>
<gene>
    <name evidence="14" type="ORF">PMAYCL1PPCAC_17773</name>
</gene>
<dbReference type="Pfam" id="PF00105">
    <property type="entry name" value="zf-C4"/>
    <property type="match status" value="1"/>
</dbReference>
<evidence type="ECO:0000256" key="9">
    <source>
        <dbReference type="ARBA" id="ARBA00023170"/>
    </source>
</evidence>
<evidence type="ECO:0000259" key="13">
    <source>
        <dbReference type="PROSITE" id="PS51843"/>
    </source>
</evidence>
<keyword evidence="6 11" id="KW-0805">Transcription regulation</keyword>
<name>A0AAN5I0R6_9BILA</name>
<dbReference type="SUPFAM" id="SSF48508">
    <property type="entry name" value="Nuclear receptor ligand-binding domain"/>
    <property type="match status" value="1"/>
</dbReference>
<dbReference type="PRINTS" id="PR00047">
    <property type="entry name" value="STROIDFINGER"/>
</dbReference>
<dbReference type="PANTHER" id="PTHR46011:SF32">
    <property type="entry name" value="NUCLEAR HORMONE RECEPTOR FAMILY"/>
    <property type="match status" value="1"/>
</dbReference>
<protein>
    <recommendedName>
        <fullName evidence="16">Nuclear receptor</fullName>
    </recommendedName>
</protein>
<reference evidence="15" key="1">
    <citation type="submission" date="2022-10" db="EMBL/GenBank/DDBJ databases">
        <title>Genome assembly of Pristionchus species.</title>
        <authorList>
            <person name="Yoshida K."/>
            <person name="Sommer R.J."/>
        </authorList>
    </citation>
    <scope>NUCLEOTIDE SEQUENCE [LARGE SCALE GENOMIC DNA]</scope>
    <source>
        <strain evidence="15">RS5460</strain>
    </source>
</reference>
<dbReference type="GO" id="GO:0003700">
    <property type="term" value="F:DNA-binding transcription factor activity"/>
    <property type="evidence" value="ECO:0007669"/>
    <property type="project" value="InterPro"/>
</dbReference>
<evidence type="ECO:0000256" key="5">
    <source>
        <dbReference type="ARBA" id="ARBA00022833"/>
    </source>
</evidence>
<evidence type="ECO:0000256" key="6">
    <source>
        <dbReference type="ARBA" id="ARBA00023015"/>
    </source>
</evidence>
<dbReference type="GO" id="GO:0008270">
    <property type="term" value="F:zinc ion binding"/>
    <property type="evidence" value="ECO:0007669"/>
    <property type="project" value="UniProtKB-KW"/>
</dbReference>
<dbReference type="Proteomes" id="UP001328107">
    <property type="component" value="Unassembled WGS sequence"/>
</dbReference>
<evidence type="ECO:0000256" key="4">
    <source>
        <dbReference type="ARBA" id="ARBA00022771"/>
    </source>
</evidence>
<comment type="subcellular location">
    <subcellularLocation>
        <location evidence="1 11">Nucleus</location>
    </subcellularLocation>
</comment>